<reference evidence="3 4" key="1">
    <citation type="submission" date="2018-08" db="EMBL/GenBank/DDBJ databases">
        <title>Genomic Encyclopedia of Archaeal and Bacterial Type Strains, Phase II (KMG-II): from individual species to whole genera.</title>
        <authorList>
            <person name="Goeker M."/>
        </authorList>
    </citation>
    <scope>NUCLEOTIDE SEQUENCE [LARGE SCALE GENOMIC DNA]</scope>
    <source>
        <strain evidence="3 4">DSM 15986</strain>
    </source>
</reference>
<evidence type="ECO:0000313" key="4">
    <source>
        <dbReference type="Proteomes" id="UP000256405"/>
    </source>
</evidence>
<dbReference type="AlphaFoldDB" id="A0A3E0D6B8"/>
<feature type="domain" description="Fibronectin type-III" evidence="2">
    <location>
        <begin position="859"/>
        <end position="952"/>
    </location>
</feature>
<sequence length="952" mass="107577">MKTQNLFSIPLLFLFTFCLWQTSLGQVKSGDSFLDLNGTWSFKIDPYNLGMEKEWFIPATSIKGSWDELEVPGNWDLRNEYAHYAGIAWFQKSFEVPQNWDGKNIQIHFEAVSQDATVWINGKMVGKNNSGFLPFTFDITPFIQQGQANEVTLLVDNSKKIGAIWNWGGIRRSVHLSASDGIRLTGNYITPIFDYKSKSAEVHFRLKFQNHALQNSDLKGEIRIKKDGLILKKLPFDQQISGASGSEVILKTSLEGKEVFPWHFDMPNLYSSEILLNGSETPIATERFGLRKIELDNDKKQLLLNGESVRAMGFNLVPDDRITGNTLPLWRIKEDIDLIKAAGGNLARLSHLPLPKEALDYLDERGIMTFSEVPLWGLDPLADPNSDVPKDWLIRLIDSQYNHPSIIGWSVANEIGHYPTAFEYVKNIVAFAKTLDSTRLVSAVSHTAQWENDFSIHADIGLINKYGKNLGPATEAQHKRIPDKLLFYAEYGIEQFGEDLSSDFDAKSLVESLSGIPYLIGGSLWTFNDYRSNYVSTREFSENRSWGVVDVYRRKKKAYYSIRKENAPVSDLLVSKGPGNTAAITIIPRKPLDIPSFTLRNYRLVWQVLDQEGMVSESGWENLPAIEPGSAQINRSIAWKSDGGQKLEVMLLNPQNDNVFGASVDFKTPKNVAPLRVFGGRITHNNVTPNSGILRIFLDQNSTSEFHIARIKIGNEVKEFGPTYDNFLDLTGLEFSKPYELEVFAVNSAGETLIHQETLEINLKAIVPPAIQHIQREKNGFYVGFATEVDDFQFRVRYSTNGDLEKTGKIISTTNPGLIFIPSNESKEAYSFQIQRVKDNYYHSDWSPEYEVCLDPNLNPQVPLIKGVTLQNGEALIHFEPVQKAIGYQLDYREIGKNESVWKTLNSTKALEEFLIVDGLNPKVSYEFRLSSITSHSRSEYSSPIQKSSIPK</sequence>
<protein>
    <submittedName>
        <fullName evidence="3">Beta-galactosidase</fullName>
    </submittedName>
</protein>
<name>A0A3E0D6B8_9BACT</name>
<proteinExistence type="inferred from homology"/>
<gene>
    <name evidence="3" type="ORF">C8N25_1389</name>
</gene>
<dbReference type="Pfam" id="PF02836">
    <property type="entry name" value="Glyco_hydro_2_C"/>
    <property type="match status" value="1"/>
</dbReference>
<evidence type="ECO:0000259" key="2">
    <source>
        <dbReference type="PROSITE" id="PS50853"/>
    </source>
</evidence>
<dbReference type="PANTHER" id="PTHR42732">
    <property type="entry name" value="BETA-GALACTOSIDASE"/>
    <property type="match status" value="1"/>
</dbReference>
<dbReference type="Proteomes" id="UP000256405">
    <property type="component" value="Unassembled WGS sequence"/>
</dbReference>
<dbReference type="Pfam" id="PF02837">
    <property type="entry name" value="Glyco_hydro_2_N"/>
    <property type="match status" value="1"/>
</dbReference>
<dbReference type="EMBL" id="QUNF01000038">
    <property type="protein sequence ID" value="REG78250.1"/>
    <property type="molecule type" value="Genomic_DNA"/>
</dbReference>
<dbReference type="InterPro" id="IPR017853">
    <property type="entry name" value="GH"/>
</dbReference>
<dbReference type="PANTHER" id="PTHR42732:SF1">
    <property type="entry name" value="BETA-MANNOSIDASE"/>
    <property type="match status" value="1"/>
</dbReference>
<dbReference type="RefSeq" id="WP_086543783.1">
    <property type="nucleotide sequence ID" value="NZ_MSSW01000090.1"/>
</dbReference>
<dbReference type="GO" id="GO:0005975">
    <property type="term" value="P:carbohydrate metabolic process"/>
    <property type="evidence" value="ECO:0007669"/>
    <property type="project" value="InterPro"/>
</dbReference>
<dbReference type="InterPro" id="IPR008979">
    <property type="entry name" value="Galactose-bd-like_sf"/>
</dbReference>
<dbReference type="GO" id="GO:0004553">
    <property type="term" value="F:hydrolase activity, hydrolyzing O-glycosyl compounds"/>
    <property type="evidence" value="ECO:0007669"/>
    <property type="project" value="InterPro"/>
</dbReference>
<dbReference type="SMART" id="SM00060">
    <property type="entry name" value="FN3"/>
    <property type="match status" value="2"/>
</dbReference>
<dbReference type="SUPFAM" id="SSF51445">
    <property type="entry name" value="(Trans)glycosidases"/>
    <property type="match status" value="1"/>
</dbReference>
<dbReference type="PRINTS" id="PR00132">
    <property type="entry name" value="GLHYDRLASE2"/>
</dbReference>
<dbReference type="CDD" id="cd00063">
    <property type="entry name" value="FN3"/>
    <property type="match status" value="1"/>
</dbReference>
<dbReference type="Gene3D" id="3.20.20.80">
    <property type="entry name" value="Glycosidases"/>
    <property type="match status" value="1"/>
</dbReference>
<dbReference type="InterPro" id="IPR003961">
    <property type="entry name" value="FN3_dom"/>
</dbReference>
<dbReference type="InterPro" id="IPR006101">
    <property type="entry name" value="Glyco_hydro_2"/>
</dbReference>
<dbReference type="SUPFAM" id="SSF49785">
    <property type="entry name" value="Galactose-binding domain-like"/>
    <property type="match status" value="1"/>
</dbReference>
<dbReference type="SUPFAM" id="SSF49265">
    <property type="entry name" value="Fibronectin type III"/>
    <property type="match status" value="1"/>
</dbReference>
<dbReference type="Gene3D" id="2.60.120.260">
    <property type="entry name" value="Galactose-binding domain-like"/>
    <property type="match status" value="1"/>
</dbReference>
<dbReference type="InterPro" id="IPR051913">
    <property type="entry name" value="GH2_Domain-Containing"/>
</dbReference>
<comment type="caution">
    <text evidence="3">The sequence shown here is derived from an EMBL/GenBank/DDBJ whole genome shotgun (WGS) entry which is preliminary data.</text>
</comment>
<accession>A0A3E0D6B8</accession>
<dbReference type="Gene3D" id="2.60.40.10">
    <property type="entry name" value="Immunoglobulins"/>
    <property type="match status" value="1"/>
</dbReference>
<dbReference type="OrthoDB" id="857501at2"/>
<dbReference type="InterPro" id="IPR006104">
    <property type="entry name" value="Glyco_hydro_2_N"/>
</dbReference>
<dbReference type="InterPro" id="IPR036116">
    <property type="entry name" value="FN3_sf"/>
</dbReference>
<comment type="similarity">
    <text evidence="1">Belongs to the glycosyl hydrolase 2 family.</text>
</comment>
<dbReference type="Pfam" id="PF00041">
    <property type="entry name" value="fn3"/>
    <property type="match status" value="1"/>
</dbReference>
<dbReference type="PROSITE" id="PS50853">
    <property type="entry name" value="FN3"/>
    <property type="match status" value="1"/>
</dbReference>
<evidence type="ECO:0000256" key="1">
    <source>
        <dbReference type="ARBA" id="ARBA00007401"/>
    </source>
</evidence>
<dbReference type="InterPro" id="IPR006103">
    <property type="entry name" value="Glyco_hydro_2_cat"/>
</dbReference>
<evidence type="ECO:0000313" key="3">
    <source>
        <dbReference type="EMBL" id="REG78250.1"/>
    </source>
</evidence>
<dbReference type="InterPro" id="IPR013783">
    <property type="entry name" value="Ig-like_fold"/>
</dbReference>
<keyword evidence="4" id="KW-1185">Reference proteome</keyword>
<organism evidence="3 4">
    <name type="scientific">Algoriphagus antarcticus</name>
    <dbReference type="NCBI Taxonomy" id="238540"/>
    <lineage>
        <taxon>Bacteria</taxon>
        <taxon>Pseudomonadati</taxon>
        <taxon>Bacteroidota</taxon>
        <taxon>Cytophagia</taxon>
        <taxon>Cytophagales</taxon>
        <taxon>Cyclobacteriaceae</taxon>
        <taxon>Algoriphagus</taxon>
    </lineage>
</organism>